<organism evidence="2 3">
    <name type="scientific">Phakopsora pachyrhizi</name>
    <name type="common">Asian soybean rust disease fungus</name>
    <dbReference type="NCBI Taxonomy" id="170000"/>
    <lineage>
        <taxon>Eukaryota</taxon>
        <taxon>Fungi</taxon>
        <taxon>Dikarya</taxon>
        <taxon>Basidiomycota</taxon>
        <taxon>Pucciniomycotina</taxon>
        <taxon>Pucciniomycetes</taxon>
        <taxon>Pucciniales</taxon>
        <taxon>Phakopsoraceae</taxon>
        <taxon>Phakopsora</taxon>
    </lineage>
</organism>
<accession>A0AAV0BAX7</accession>
<sequence>MYKNIPKPNYNKASIIDSRFLQEPEGPPVLGLFGPPEIKEQVKEKDPFLENLENSPQNHEVLISSCNPVEKSSKPKNKDISKKTKKLENTDSPTYEREHLTSCFSEFINIKKGENDFFAVNNRIKTAEEVTVFGLGSFLRGFKKYADSISPTKNYGKSNKKQNSKFQKYSNNQELFQKIYDKPFRRFLSHDEKPFDESFLNELRKAIEIKENDGFKTSIKHFILVLEYMMKKNGEDFIFIKNSQLKDLFANLPSYFFQLGKEDHVNEYVEHQHQADDASEIIKVLDLLDWKSIFTADPNAKDSEKMKFILKTRTIPIWAGRYTMYTRTILIIRNLFIAYSTLINKVFCEGTIDLRENFPNRQKEAITFFDSIWPLFKTKKFGVLTIEDEDLPIEESKKIIFLNSFLCIHTERHFQIRINDINKNRNEALWKIIHLWLLHCRDDLHYRLFPRIQSPMESYDFKCFLHSFFLCIIKCYKQ</sequence>
<dbReference type="EMBL" id="CALTRL010004451">
    <property type="protein sequence ID" value="CAH7683092.1"/>
    <property type="molecule type" value="Genomic_DNA"/>
</dbReference>
<feature type="compositionally biased region" description="Basic and acidic residues" evidence="1">
    <location>
        <begin position="71"/>
        <end position="93"/>
    </location>
</feature>
<gene>
    <name evidence="2" type="ORF">PPACK8108_LOCUS16390</name>
</gene>
<feature type="region of interest" description="Disordered" evidence="1">
    <location>
        <begin position="67"/>
        <end position="93"/>
    </location>
</feature>
<evidence type="ECO:0000313" key="3">
    <source>
        <dbReference type="Proteomes" id="UP001153365"/>
    </source>
</evidence>
<keyword evidence="3" id="KW-1185">Reference proteome</keyword>
<reference evidence="2" key="1">
    <citation type="submission" date="2022-06" db="EMBL/GenBank/DDBJ databases">
        <authorList>
            <consortium name="SYNGENTA / RWTH Aachen University"/>
        </authorList>
    </citation>
    <scope>NUCLEOTIDE SEQUENCE</scope>
</reference>
<evidence type="ECO:0000313" key="2">
    <source>
        <dbReference type="EMBL" id="CAH7683092.1"/>
    </source>
</evidence>
<protein>
    <submittedName>
        <fullName evidence="2">Expressed protein</fullName>
    </submittedName>
</protein>
<dbReference type="AlphaFoldDB" id="A0AAV0BAX7"/>
<comment type="caution">
    <text evidence="2">The sequence shown here is derived from an EMBL/GenBank/DDBJ whole genome shotgun (WGS) entry which is preliminary data.</text>
</comment>
<name>A0AAV0BAX7_PHAPC</name>
<proteinExistence type="predicted"/>
<evidence type="ECO:0000256" key="1">
    <source>
        <dbReference type="SAM" id="MobiDB-lite"/>
    </source>
</evidence>
<dbReference type="Proteomes" id="UP001153365">
    <property type="component" value="Unassembled WGS sequence"/>
</dbReference>